<dbReference type="EnsemblMetazoa" id="ASIC013028-RA">
    <property type="protein sequence ID" value="ASIC013028-PA"/>
    <property type="gene ID" value="ASIC013028"/>
</dbReference>
<proteinExistence type="predicted"/>
<reference evidence="2" key="2">
    <citation type="submission" date="2020-05" db="UniProtKB">
        <authorList>
            <consortium name="EnsemblMetazoa"/>
        </authorList>
    </citation>
    <scope>IDENTIFICATION</scope>
</reference>
<dbReference type="VEuPathDB" id="VectorBase:ASIC013028"/>
<reference evidence="1 3" key="1">
    <citation type="journal article" date="2014" name="BMC Genomics">
        <title>Genome sequence of Anopheles sinensis provides insight into genetics basis of mosquito competence for malaria parasites.</title>
        <authorList>
            <person name="Zhou D."/>
            <person name="Zhang D."/>
            <person name="Ding G."/>
            <person name="Shi L."/>
            <person name="Hou Q."/>
            <person name="Ye Y."/>
            <person name="Xu Y."/>
            <person name="Zhou H."/>
            <person name="Xiong C."/>
            <person name="Li S."/>
            <person name="Yu J."/>
            <person name="Hong S."/>
            <person name="Yu X."/>
            <person name="Zou P."/>
            <person name="Chen C."/>
            <person name="Chang X."/>
            <person name="Wang W."/>
            <person name="Lv Y."/>
            <person name="Sun Y."/>
            <person name="Ma L."/>
            <person name="Shen B."/>
            <person name="Zhu C."/>
        </authorList>
    </citation>
    <scope>NUCLEOTIDE SEQUENCE [LARGE SCALE GENOMIC DNA]</scope>
</reference>
<accession>A0A084W4G4</accession>
<evidence type="ECO:0000313" key="1">
    <source>
        <dbReference type="EMBL" id="KFB45108.1"/>
    </source>
</evidence>
<protein>
    <submittedName>
        <fullName evidence="1 2">Thiamine pyrophosphate protein central region</fullName>
    </submittedName>
</protein>
<dbReference type="Proteomes" id="UP000030765">
    <property type="component" value="Unassembled WGS sequence"/>
</dbReference>
<evidence type="ECO:0000313" key="2">
    <source>
        <dbReference type="EnsemblMetazoa" id="ASIC013028-PA"/>
    </source>
</evidence>
<evidence type="ECO:0000313" key="3">
    <source>
        <dbReference type="Proteomes" id="UP000030765"/>
    </source>
</evidence>
<sequence>MTFQESTAEEISIRSPAAGTRRTLLATLGGACACYVYTRTNLISTPSDEGVLCDVPHTTVNDMAREPAVEWGSRTDLRADEKQRIQEASLLLLLLLLAVL</sequence>
<dbReference type="EMBL" id="KE525298">
    <property type="protein sequence ID" value="KFB45108.1"/>
    <property type="molecule type" value="Genomic_DNA"/>
</dbReference>
<keyword evidence="3" id="KW-1185">Reference proteome</keyword>
<name>A0A084W4G4_ANOSI</name>
<dbReference type="AlphaFoldDB" id="A0A084W4G4"/>
<organism evidence="1">
    <name type="scientific">Anopheles sinensis</name>
    <name type="common">Mosquito</name>
    <dbReference type="NCBI Taxonomy" id="74873"/>
    <lineage>
        <taxon>Eukaryota</taxon>
        <taxon>Metazoa</taxon>
        <taxon>Ecdysozoa</taxon>
        <taxon>Arthropoda</taxon>
        <taxon>Hexapoda</taxon>
        <taxon>Insecta</taxon>
        <taxon>Pterygota</taxon>
        <taxon>Neoptera</taxon>
        <taxon>Endopterygota</taxon>
        <taxon>Diptera</taxon>
        <taxon>Nematocera</taxon>
        <taxon>Culicoidea</taxon>
        <taxon>Culicidae</taxon>
        <taxon>Anophelinae</taxon>
        <taxon>Anopheles</taxon>
    </lineage>
</organism>
<dbReference type="EMBL" id="ATLV01020331">
    <property type="status" value="NOT_ANNOTATED_CDS"/>
    <property type="molecule type" value="Genomic_DNA"/>
</dbReference>
<gene>
    <name evidence="1" type="ORF">ZHAS_00013028</name>
</gene>